<evidence type="ECO:0000313" key="13">
    <source>
        <dbReference type="EMBL" id="KLV04187.1"/>
    </source>
</evidence>
<dbReference type="Gene3D" id="3.30.565.10">
    <property type="entry name" value="Histidine kinase-like ATPase, C-terminal domain"/>
    <property type="match status" value="1"/>
</dbReference>
<feature type="transmembrane region" description="Helical" evidence="10">
    <location>
        <begin position="16"/>
        <end position="34"/>
    </location>
</feature>
<dbReference type="InterPro" id="IPR050428">
    <property type="entry name" value="TCS_sensor_his_kinase"/>
</dbReference>
<dbReference type="Pfam" id="PF02518">
    <property type="entry name" value="HATPase_c"/>
    <property type="match status" value="1"/>
</dbReference>
<dbReference type="SMART" id="SM00388">
    <property type="entry name" value="HisKA"/>
    <property type="match status" value="1"/>
</dbReference>
<dbReference type="PROSITE" id="PS50109">
    <property type="entry name" value="HIS_KIN"/>
    <property type="match status" value="1"/>
</dbReference>
<dbReference type="SUPFAM" id="SSF47384">
    <property type="entry name" value="Homodimeric domain of signal transducing histidine kinase"/>
    <property type="match status" value="1"/>
</dbReference>
<keyword evidence="9" id="KW-0902">Two-component regulatory system</keyword>
<dbReference type="SUPFAM" id="SSF55874">
    <property type="entry name" value="ATPase domain of HSP90 chaperone/DNA topoisomerase II/histidine kinase"/>
    <property type="match status" value="1"/>
</dbReference>
<reference evidence="13 14" key="1">
    <citation type="submission" date="2015-05" db="EMBL/GenBank/DDBJ databases">
        <title>Photobacterium galathea sp. nov.</title>
        <authorList>
            <person name="Machado H."/>
            <person name="Gram L."/>
        </authorList>
    </citation>
    <scope>NUCLEOTIDE SEQUENCE [LARGE SCALE GENOMIC DNA]</scope>
    <source>
        <strain evidence="13 14">CGMCC 1.12159</strain>
    </source>
</reference>
<keyword evidence="5" id="KW-0808">Transferase</keyword>
<dbReference type="GO" id="GO:0000155">
    <property type="term" value="F:phosphorelay sensor kinase activity"/>
    <property type="evidence" value="ECO:0007669"/>
    <property type="project" value="InterPro"/>
</dbReference>
<dbReference type="PATRIC" id="fig|1195763.3.peg.3496"/>
<keyword evidence="7" id="KW-0418">Kinase</keyword>
<evidence type="ECO:0000256" key="9">
    <source>
        <dbReference type="ARBA" id="ARBA00023012"/>
    </source>
</evidence>
<keyword evidence="4" id="KW-0597">Phosphoprotein</keyword>
<dbReference type="Gene3D" id="1.10.287.130">
    <property type="match status" value="1"/>
</dbReference>
<dbReference type="InterPro" id="IPR003661">
    <property type="entry name" value="HisK_dim/P_dom"/>
</dbReference>
<accession>A0A0J1JPN5</accession>
<dbReference type="PANTHER" id="PTHR45436:SF5">
    <property type="entry name" value="SENSOR HISTIDINE KINASE TRCS"/>
    <property type="match status" value="1"/>
</dbReference>
<evidence type="ECO:0000256" key="3">
    <source>
        <dbReference type="ARBA" id="ARBA00012438"/>
    </source>
</evidence>
<dbReference type="Pfam" id="PF00512">
    <property type="entry name" value="HisKA"/>
    <property type="match status" value="1"/>
</dbReference>
<gene>
    <name evidence="13" type="ORF">ABT56_16400</name>
</gene>
<evidence type="ECO:0000256" key="1">
    <source>
        <dbReference type="ARBA" id="ARBA00000085"/>
    </source>
</evidence>
<proteinExistence type="predicted"/>
<feature type="domain" description="Histidine kinase" evidence="11">
    <location>
        <begin position="233"/>
        <end position="426"/>
    </location>
</feature>
<dbReference type="EMBL" id="LDOT01000023">
    <property type="protein sequence ID" value="KLV04187.1"/>
    <property type="molecule type" value="Genomic_DNA"/>
</dbReference>
<comment type="caution">
    <text evidence="13">The sequence shown here is derived from an EMBL/GenBank/DDBJ whole genome shotgun (WGS) entry which is preliminary data.</text>
</comment>
<evidence type="ECO:0000256" key="4">
    <source>
        <dbReference type="ARBA" id="ARBA00022553"/>
    </source>
</evidence>
<dbReference type="CDD" id="cd00082">
    <property type="entry name" value="HisKA"/>
    <property type="match status" value="1"/>
</dbReference>
<evidence type="ECO:0000256" key="6">
    <source>
        <dbReference type="ARBA" id="ARBA00022692"/>
    </source>
</evidence>
<evidence type="ECO:0000259" key="12">
    <source>
        <dbReference type="PROSITE" id="PS50885"/>
    </source>
</evidence>
<organism evidence="13 14">
    <name type="scientific">Photobacterium aquae</name>
    <dbReference type="NCBI Taxonomy" id="1195763"/>
    <lineage>
        <taxon>Bacteria</taxon>
        <taxon>Pseudomonadati</taxon>
        <taxon>Pseudomonadota</taxon>
        <taxon>Gammaproteobacteria</taxon>
        <taxon>Vibrionales</taxon>
        <taxon>Vibrionaceae</taxon>
        <taxon>Photobacterium</taxon>
    </lineage>
</organism>
<dbReference type="InterPro" id="IPR036890">
    <property type="entry name" value="HATPase_C_sf"/>
</dbReference>
<evidence type="ECO:0000256" key="5">
    <source>
        <dbReference type="ARBA" id="ARBA00022679"/>
    </source>
</evidence>
<dbReference type="SMART" id="SM00387">
    <property type="entry name" value="HATPase_c"/>
    <property type="match status" value="1"/>
</dbReference>
<keyword evidence="10" id="KW-0472">Membrane</keyword>
<evidence type="ECO:0000256" key="8">
    <source>
        <dbReference type="ARBA" id="ARBA00022989"/>
    </source>
</evidence>
<dbReference type="RefSeq" id="WP_047879958.1">
    <property type="nucleotide sequence ID" value="NZ_LDOT01000023.1"/>
</dbReference>
<name>A0A0J1JPN5_9GAMM</name>
<dbReference type="EC" id="2.7.13.3" evidence="3"/>
<dbReference type="AlphaFoldDB" id="A0A0J1JPN5"/>
<keyword evidence="6 10" id="KW-0812">Transmembrane</keyword>
<dbReference type="STRING" id="1195763.ABT56_16400"/>
<protein>
    <recommendedName>
        <fullName evidence="3">histidine kinase</fullName>
        <ecNumber evidence="3">2.7.13.3</ecNumber>
    </recommendedName>
</protein>
<evidence type="ECO:0000259" key="11">
    <source>
        <dbReference type="PROSITE" id="PS50109"/>
    </source>
</evidence>
<dbReference type="Gene3D" id="6.10.340.10">
    <property type="match status" value="1"/>
</dbReference>
<feature type="domain" description="HAMP" evidence="12">
    <location>
        <begin position="171"/>
        <end position="225"/>
    </location>
</feature>
<dbReference type="InterPro" id="IPR003660">
    <property type="entry name" value="HAMP_dom"/>
</dbReference>
<dbReference type="PROSITE" id="PS50885">
    <property type="entry name" value="HAMP"/>
    <property type="match status" value="1"/>
</dbReference>
<dbReference type="PANTHER" id="PTHR45436">
    <property type="entry name" value="SENSOR HISTIDINE KINASE YKOH"/>
    <property type="match status" value="1"/>
</dbReference>
<evidence type="ECO:0000256" key="2">
    <source>
        <dbReference type="ARBA" id="ARBA00004370"/>
    </source>
</evidence>
<keyword evidence="14" id="KW-1185">Reference proteome</keyword>
<comment type="catalytic activity">
    <reaction evidence="1">
        <text>ATP + protein L-histidine = ADP + protein N-phospho-L-histidine.</text>
        <dbReference type="EC" id="2.7.13.3"/>
    </reaction>
</comment>
<sequence length="430" mass="48443">MTVSVNKAKSAKQLTFTYFAAIAFAILTLHFTLMDSTLDDFEQLNANNRLTHARQVAMEVLAEQHLEQFAIPPFTKAFVGKASLPDHLAIPDDLPYGKTIEVERDEYNDTEYFIQRNRITNDKNNEDLYLLYYDDIFEISEEQILDNQLKQLAISFILLTATMLVVLKVSGRLTHPLSELADNLEQRSANDLSPVEVPSGTVSRELLQLVDSFNRYMSRIDELLNRERAFNRYASHELRTPLMVIKGATSLLGQSHEPTFIEKQRLRLQHASDEMNDFVTTLLSLTREENFDALTARPITKTEITQITLAHTHLISSDKHIEWQVLVDKGVTLKIPENTLNILLGNLIKNAFAYTDKGSVEISVSQHQITVCDTGMGLGTSHKGVNGYGLGLLIANDICRKYGWKLEHRDNPGGGCCACITFKADEAPNI</sequence>
<evidence type="ECO:0000256" key="7">
    <source>
        <dbReference type="ARBA" id="ARBA00022777"/>
    </source>
</evidence>
<dbReference type="GO" id="GO:0005886">
    <property type="term" value="C:plasma membrane"/>
    <property type="evidence" value="ECO:0007669"/>
    <property type="project" value="TreeGrafter"/>
</dbReference>
<keyword evidence="8 10" id="KW-1133">Transmembrane helix</keyword>
<dbReference type="InterPro" id="IPR005467">
    <property type="entry name" value="His_kinase_dom"/>
</dbReference>
<dbReference type="Proteomes" id="UP000036097">
    <property type="component" value="Unassembled WGS sequence"/>
</dbReference>
<comment type="subcellular location">
    <subcellularLocation>
        <location evidence="2">Membrane</location>
    </subcellularLocation>
</comment>
<evidence type="ECO:0000313" key="14">
    <source>
        <dbReference type="Proteomes" id="UP000036097"/>
    </source>
</evidence>
<dbReference type="InterPro" id="IPR036097">
    <property type="entry name" value="HisK_dim/P_sf"/>
</dbReference>
<evidence type="ECO:0000256" key="10">
    <source>
        <dbReference type="SAM" id="Phobius"/>
    </source>
</evidence>
<dbReference type="InterPro" id="IPR003594">
    <property type="entry name" value="HATPase_dom"/>
</dbReference>